<dbReference type="OrthoDB" id="429145at2759"/>
<dbReference type="SUPFAM" id="SSF51069">
    <property type="entry name" value="Carbonic anhydrase"/>
    <property type="match status" value="1"/>
</dbReference>
<organism evidence="3 4">
    <name type="scientific">Marchantia polymorpha</name>
    <name type="common">Common liverwort</name>
    <name type="synonym">Marchantia aquatica</name>
    <dbReference type="NCBI Taxonomy" id="3197"/>
    <lineage>
        <taxon>Eukaryota</taxon>
        <taxon>Viridiplantae</taxon>
        <taxon>Streptophyta</taxon>
        <taxon>Embryophyta</taxon>
        <taxon>Marchantiophyta</taxon>
        <taxon>Marchantiopsida</taxon>
        <taxon>Marchantiidae</taxon>
        <taxon>Marchantiales</taxon>
        <taxon>Marchantiaceae</taxon>
        <taxon>Marchantia</taxon>
    </lineage>
</organism>
<feature type="chain" id="PRO_5015363172" description="Alpha-carbonic anhydrase domain-containing protein" evidence="1">
    <location>
        <begin position="45"/>
        <end position="290"/>
    </location>
</feature>
<dbReference type="GO" id="GO:0004089">
    <property type="term" value="F:carbonate dehydratase activity"/>
    <property type="evidence" value="ECO:0007669"/>
    <property type="project" value="InterPro"/>
</dbReference>
<dbReference type="Gene3D" id="3.10.200.10">
    <property type="entry name" value="Alpha carbonic anhydrase"/>
    <property type="match status" value="1"/>
</dbReference>
<evidence type="ECO:0000259" key="2">
    <source>
        <dbReference type="PROSITE" id="PS51144"/>
    </source>
</evidence>
<proteinExistence type="predicted"/>
<keyword evidence="1" id="KW-0732">Signal</keyword>
<gene>
    <name evidence="3" type="ORF">MARPO_0109s0051</name>
</gene>
<accession>A0A2R6WCQ2</accession>
<protein>
    <recommendedName>
        <fullName evidence="2">Alpha-carbonic anhydrase domain-containing protein</fullName>
    </recommendedName>
</protein>
<dbReference type="Gramene" id="Mp2g17100.2">
    <property type="protein sequence ID" value="Mp2g17100.2.cds"/>
    <property type="gene ID" value="Mp2g17100"/>
</dbReference>
<evidence type="ECO:0000313" key="3">
    <source>
        <dbReference type="EMBL" id="PTQ31628.1"/>
    </source>
</evidence>
<name>A0A2R6WCQ2_MARPO</name>
<feature type="signal peptide" evidence="1">
    <location>
        <begin position="1"/>
        <end position="44"/>
    </location>
</feature>
<dbReference type="Proteomes" id="UP000244005">
    <property type="component" value="Unassembled WGS sequence"/>
</dbReference>
<dbReference type="AlphaFoldDB" id="A0A2R6WCQ2"/>
<evidence type="ECO:0000313" key="4">
    <source>
        <dbReference type="Proteomes" id="UP000244005"/>
    </source>
</evidence>
<dbReference type="SMART" id="SM01057">
    <property type="entry name" value="Carb_anhydrase"/>
    <property type="match status" value="1"/>
</dbReference>
<dbReference type="PANTHER" id="PTHR18952">
    <property type="entry name" value="CARBONIC ANHYDRASE"/>
    <property type="match status" value="1"/>
</dbReference>
<dbReference type="InterPro" id="IPR001148">
    <property type="entry name" value="CA_dom"/>
</dbReference>
<dbReference type="InterPro" id="IPR036398">
    <property type="entry name" value="CA_dom_sf"/>
</dbReference>
<dbReference type="PROSITE" id="PS51144">
    <property type="entry name" value="ALPHA_CA_2"/>
    <property type="match status" value="1"/>
</dbReference>
<dbReference type="PANTHER" id="PTHR18952:SF208">
    <property type="entry name" value="CARBONIC ANHYDRASE XA-RELATED"/>
    <property type="match status" value="1"/>
</dbReference>
<dbReference type="Pfam" id="PF00194">
    <property type="entry name" value="Carb_anhydrase"/>
    <property type="match status" value="1"/>
</dbReference>
<sequence length="290" mass="32197">MSTCFGSGSQPKCPQGMQANMMSSHRFSAILWLSLVAISSTAVAHENILKTTVDPSNDAWDYSDGPNGPAHWGDLNPSWRTCNEGQNQSPINIDTSNLVYDEKLDAPATHEYVETPAYVLNNGHTAQVIWPAGWIYIDGKNYSMTGFQFHSPSEHTIDGTSYPLEMQIVHMTDEGDYAVVVILSSIQEMVNGWVAQFWDQIPSLSSIWQPVPVGNLSPDGFRVNFSKYYRYSGSLTSPDCQENVIWTVLSTVYEISPGQIEHLRSVFPDANNRPIQPLGDRKVSYPKASA</sequence>
<dbReference type="InterPro" id="IPR023561">
    <property type="entry name" value="Carbonic_anhydrase_a-class"/>
</dbReference>
<dbReference type="InterPro" id="IPR041891">
    <property type="entry name" value="Alpha_CA_prokaryot-like"/>
</dbReference>
<feature type="domain" description="Alpha-carbonic anhydrase" evidence="2">
    <location>
        <begin position="58"/>
        <end position="287"/>
    </location>
</feature>
<reference evidence="4" key="1">
    <citation type="journal article" date="2017" name="Cell">
        <title>Insights into land plant evolution garnered from the Marchantia polymorpha genome.</title>
        <authorList>
            <person name="Bowman J.L."/>
            <person name="Kohchi T."/>
            <person name="Yamato K.T."/>
            <person name="Jenkins J."/>
            <person name="Shu S."/>
            <person name="Ishizaki K."/>
            <person name="Yamaoka S."/>
            <person name="Nishihama R."/>
            <person name="Nakamura Y."/>
            <person name="Berger F."/>
            <person name="Adam C."/>
            <person name="Aki S.S."/>
            <person name="Althoff F."/>
            <person name="Araki T."/>
            <person name="Arteaga-Vazquez M.A."/>
            <person name="Balasubrmanian S."/>
            <person name="Barry K."/>
            <person name="Bauer D."/>
            <person name="Boehm C.R."/>
            <person name="Briginshaw L."/>
            <person name="Caballero-Perez J."/>
            <person name="Catarino B."/>
            <person name="Chen F."/>
            <person name="Chiyoda S."/>
            <person name="Chovatia M."/>
            <person name="Davies K.M."/>
            <person name="Delmans M."/>
            <person name="Demura T."/>
            <person name="Dierschke T."/>
            <person name="Dolan L."/>
            <person name="Dorantes-Acosta A.E."/>
            <person name="Eklund D.M."/>
            <person name="Florent S.N."/>
            <person name="Flores-Sandoval E."/>
            <person name="Fujiyama A."/>
            <person name="Fukuzawa H."/>
            <person name="Galik B."/>
            <person name="Grimanelli D."/>
            <person name="Grimwood J."/>
            <person name="Grossniklaus U."/>
            <person name="Hamada T."/>
            <person name="Haseloff J."/>
            <person name="Hetherington A.J."/>
            <person name="Higo A."/>
            <person name="Hirakawa Y."/>
            <person name="Hundley H.N."/>
            <person name="Ikeda Y."/>
            <person name="Inoue K."/>
            <person name="Inoue S.I."/>
            <person name="Ishida S."/>
            <person name="Jia Q."/>
            <person name="Kakita M."/>
            <person name="Kanazawa T."/>
            <person name="Kawai Y."/>
            <person name="Kawashima T."/>
            <person name="Kennedy M."/>
            <person name="Kinose K."/>
            <person name="Kinoshita T."/>
            <person name="Kohara Y."/>
            <person name="Koide E."/>
            <person name="Komatsu K."/>
            <person name="Kopischke S."/>
            <person name="Kubo M."/>
            <person name="Kyozuka J."/>
            <person name="Lagercrantz U."/>
            <person name="Lin S.S."/>
            <person name="Lindquist E."/>
            <person name="Lipzen A.M."/>
            <person name="Lu C.W."/>
            <person name="De Luna E."/>
            <person name="Martienssen R.A."/>
            <person name="Minamino N."/>
            <person name="Mizutani M."/>
            <person name="Mizutani M."/>
            <person name="Mochizuki N."/>
            <person name="Monte I."/>
            <person name="Mosher R."/>
            <person name="Nagasaki H."/>
            <person name="Nakagami H."/>
            <person name="Naramoto S."/>
            <person name="Nishitani K."/>
            <person name="Ohtani M."/>
            <person name="Okamoto T."/>
            <person name="Okumura M."/>
            <person name="Phillips J."/>
            <person name="Pollak B."/>
            <person name="Reinders A."/>
            <person name="Rovekamp M."/>
            <person name="Sano R."/>
            <person name="Sawa S."/>
            <person name="Schmid M.W."/>
            <person name="Shirakawa M."/>
            <person name="Solano R."/>
            <person name="Spunde A."/>
            <person name="Suetsugu N."/>
            <person name="Sugano S."/>
            <person name="Sugiyama A."/>
            <person name="Sun R."/>
            <person name="Suzuki Y."/>
            <person name="Takenaka M."/>
            <person name="Takezawa D."/>
            <person name="Tomogane H."/>
            <person name="Tsuzuki M."/>
            <person name="Ueda T."/>
            <person name="Umeda M."/>
            <person name="Ward J.M."/>
            <person name="Watanabe Y."/>
            <person name="Yazaki K."/>
            <person name="Yokoyama R."/>
            <person name="Yoshitake Y."/>
            <person name="Yotsui I."/>
            <person name="Zachgo S."/>
            <person name="Schmutz J."/>
        </authorList>
    </citation>
    <scope>NUCLEOTIDE SEQUENCE [LARGE SCALE GENOMIC DNA]</scope>
    <source>
        <strain evidence="4">Tak-1</strain>
    </source>
</reference>
<evidence type="ECO:0000256" key="1">
    <source>
        <dbReference type="SAM" id="SignalP"/>
    </source>
</evidence>
<dbReference type="EMBL" id="KZ772781">
    <property type="protein sequence ID" value="PTQ31628.1"/>
    <property type="molecule type" value="Genomic_DNA"/>
</dbReference>
<dbReference type="GO" id="GO:0008270">
    <property type="term" value="F:zinc ion binding"/>
    <property type="evidence" value="ECO:0007669"/>
    <property type="project" value="InterPro"/>
</dbReference>
<dbReference type="CDD" id="cd03124">
    <property type="entry name" value="alpha_CA_prokaryotic_like"/>
    <property type="match status" value="1"/>
</dbReference>
<keyword evidence="4" id="KW-1185">Reference proteome</keyword>